<name>A0A7U2FF47_PHANO</name>
<dbReference type="OrthoDB" id="3794564at2759"/>
<dbReference type="Proteomes" id="UP000663193">
    <property type="component" value="Chromosome 13"/>
</dbReference>
<sequence>MAPRTKASQKFNNLDLLLQHIRSVIEGRYVLYQECVTAITRAAERRQDASAWFEQLEQLVIGIDTVAFSHAGLVFLLRELMRGEAPTANEMPPPPLPLRTTSFRKNQLSTTMPPQCYALPSSKAPTPTSPPTSPLTNSSNDPIFFTDPRFKFEVNNLWENPAGSNINFTGSSAIGFNDNSSYNTPNDFIPRYIPADDDMQVYKQHCQRSAESKSDLLDKKWRHQLELLLKE</sequence>
<dbReference type="AlphaFoldDB" id="A0A7U2FF47"/>
<feature type="region of interest" description="Disordered" evidence="1">
    <location>
        <begin position="118"/>
        <end position="140"/>
    </location>
</feature>
<accession>A0A7U2FF47</accession>
<dbReference type="EMBL" id="CP069035">
    <property type="protein sequence ID" value="QRD01870.1"/>
    <property type="molecule type" value="Genomic_DNA"/>
</dbReference>
<proteinExistence type="predicted"/>
<gene>
    <name evidence="2" type="ORF">JI435_048520</name>
</gene>
<dbReference type="VEuPathDB" id="FungiDB:JI435_048520"/>
<organism evidence="2 3">
    <name type="scientific">Phaeosphaeria nodorum (strain SN15 / ATCC MYA-4574 / FGSC 10173)</name>
    <name type="common">Glume blotch fungus</name>
    <name type="synonym">Parastagonospora nodorum</name>
    <dbReference type="NCBI Taxonomy" id="321614"/>
    <lineage>
        <taxon>Eukaryota</taxon>
        <taxon>Fungi</taxon>
        <taxon>Dikarya</taxon>
        <taxon>Ascomycota</taxon>
        <taxon>Pezizomycotina</taxon>
        <taxon>Dothideomycetes</taxon>
        <taxon>Pleosporomycetidae</taxon>
        <taxon>Pleosporales</taxon>
        <taxon>Pleosporineae</taxon>
        <taxon>Phaeosphaeriaceae</taxon>
        <taxon>Parastagonospora</taxon>
    </lineage>
</organism>
<keyword evidence="3" id="KW-1185">Reference proteome</keyword>
<evidence type="ECO:0000313" key="2">
    <source>
        <dbReference type="EMBL" id="QRD01870.1"/>
    </source>
</evidence>
<evidence type="ECO:0000313" key="3">
    <source>
        <dbReference type="Proteomes" id="UP000663193"/>
    </source>
</evidence>
<reference evidence="3" key="1">
    <citation type="journal article" date="2021" name="BMC Genomics">
        <title>Chromosome-level genome assembly and manually-curated proteome of model necrotroph Parastagonospora nodorum Sn15 reveals a genome-wide trove of candidate effector homologs, and redundancy of virulence-related functions within an accessory chromosome.</title>
        <authorList>
            <person name="Bertazzoni S."/>
            <person name="Jones D.A.B."/>
            <person name="Phan H.T."/>
            <person name="Tan K.-C."/>
            <person name="Hane J.K."/>
        </authorList>
    </citation>
    <scope>NUCLEOTIDE SEQUENCE [LARGE SCALE GENOMIC DNA]</scope>
    <source>
        <strain evidence="3">SN15 / ATCC MYA-4574 / FGSC 10173)</strain>
    </source>
</reference>
<evidence type="ECO:0000256" key="1">
    <source>
        <dbReference type="SAM" id="MobiDB-lite"/>
    </source>
</evidence>
<protein>
    <submittedName>
        <fullName evidence="2">Uncharacterized protein</fullName>
    </submittedName>
</protein>